<accession>A0A1R2AKN4</accession>
<dbReference type="EMBL" id="MPUH01002515">
    <property type="protein sequence ID" value="OMJ65054.1"/>
    <property type="molecule type" value="Genomic_DNA"/>
</dbReference>
<keyword evidence="2" id="KW-1185">Reference proteome</keyword>
<organism evidence="1 2">
    <name type="scientific">Stentor coeruleus</name>
    <dbReference type="NCBI Taxonomy" id="5963"/>
    <lineage>
        <taxon>Eukaryota</taxon>
        <taxon>Sar</taxon>
        <taxon>Alveolata</taxon>
        <taxon>Ciliophora</taxon>
        <taxon>Postciliodesmatophora</taxon>
        <taxon>Heterotrichea</taxon>
        <taxon>Heterotrichida</taxon>
        <taxon>Stentoridae</taxon>
        <taxon>Stentor</taxon>
    </lineage>
</organism>
<evidence type="ECO:0000313" key="2">
    <source>
        <dbReference type="Proteomes" id="UP000187209"/>
    </source>
</evidence>
<protein>
    <submittedName>
        <fullName evidence="1">Uncharacterized protein</fullName>
    </submittedName>
</protein>
<name>A0A1R2AKN4_9CILI</name>
<evidence type="ECO:0000313" key="1">
    <source>
        <dbReference type="EMBL" id="OMJ65054.1"/>
    </source>
</evidence>
<sequence length="235" mass="27200">MPKSYITKKLSDLVKNRIRKLMENDSIIEIYSLICQLPQSRILLALDMALTCTFITDEIKGNTAGYTSCFLYIYIKCQNSSNSIIDEAAIVIIFLHEFTHYLRKYYSNSMLSSITDTTPLEDIYRIEEIFILKQNGQTSERNDVDAIIKKRSSSSKKWKDSGYLFERCAFGCEVDFINIESATYLMSTADFDLAYFRKTMISDHEAGETYDSYVIKRSYNRYNCITTSLIKLLNS</sequence>
<gene>
    <name evidence="1" type="ORF">SteCoe_39552</name>
</gene>
<comment type="caution">
    <text evidence="1">The sequence shown here is derived from an EMBL/GenBank/DDBJ whole genome shotgun (WGS) entry which is preliminary data.</text>
</comment>
<reference evidence="1 2" key="1">
    <citation type="submission" date="2016-11" db="EMBL/GenBank/DDBJ databases">
        <title>The macronuclear genome of Stentor coeruleus: a giant cell with tiny introns.</title>
        <authorList>
            <person name="Slabodnick M."/>
            <person name="Ruby J.G."/>
            <person name="Reiff S.B."/>
            <person name="Swart E.C."/>
            <person name="Gosai S."/>
            <person name="Prabakaran S."/>
            <person name="Witkowska E."/>
            <person name="Larue G.E."/>
            <person name="Fisher S."/>
            <person name="Freeman R.M."/>
            <person name="Gunawardena J."/>
            <person name="Chu W."/>
            <person name="Stover N.A."/>
            <person name="Gregory B.D."/>
            <person name="Nowacki M."/>
            <person name="Derisi J."/>
            <person name="Roy S.W."/>
            <person name="Marshall W.F."/>
            <person name="Sood P."/>
        </authorList>
    </citation>
    <scope>NUCLEOTIDE SEQUENCE [LARGE SCALE GENOMIC DNA]</scope>
    <source>
        <strain evidence="1">WM001</strain>
    </source>
</reference>
<dbReference type="AlphaFoldDB" id="A0A1R2AKN4"/>
<proteinExistence type="predicted"/>
<dbReference type="Proteomes" id="UP000187209">
    <property type="component" value="Unassembled WGS sequence"/>
</dbReference>